<dbReference type="AlphaFoldDB" id="A0A845E3B8"/>
<sequence length="183" mass="20699">MSIEYFFFDSSAIAKLYVTEVASHVVDDIYSNENNIILLSELAYTETVCATLKMKNTGKITAEDYQSAIDTFNNDFLTTEEDRIMPIAISDIISNTQDVMLRAHNLKDKGHPQLQYLKSLDSIQLTSWLEYAAIKPTFVTGDRKLALIAEAYSNFYNLEMNVIDVSSCDCAECRQIYSNENAV</sequence>
<proteinExistence type="predicted"/>
<evidence type="ECO:0008006" key="3">
    <source>
        <dbReference type="Google" id="ProtNLM"/>
    </source>
</evidence>
<dbReference type="InterPro" id="IPR029060">
    <property type="entry name" value="PIN-like_dom_sf"/>
</dbReference>
<name>A0A845E3B8_9BACI</name>
<dbReference type="SUPFAM" id="SSF88723">
    <property type="entry name" value="PIN domain-like"/>
    <property type="match status" value="1"/>
</dbReference>
<dbReference type="Proteomes" id="UP000447393">
    <property type="component" value="Unassembled WGS sequence"/>
</dbReference>
<dbReference type="RefSeq" id="WP_160915570.1">
    <property type="nucleotide sequence ID" value="NZ_WMEZ01000004.1"/>
</dbReference>
<evidence type="ECO:0000313" key="1">
    <source>
        <dbReference type="EMBL" id="MYL50267.1"/>
    </source>
</evidence>
<reference evidence="1 2" key="1">
    <citation type="submission" date="2019-11" db="EMBL/GenBank/DDBJ databases">
        <title>Genome sequences of 17 halophilic strains isolated from different environments.</title>
        <authorList>
            <person name="Furrow R.E."/>
        </authorList>
    </citation>
    <scope>NUCLEOTIDE SEQUENCE [LARGE SCALE GENOMIC DNA]</scope>
    <source>
        <strain evidence="1 2">22505_10_Sand</strain>
    </source>
</reference>
<dbReference type="EMBL" id="WMEZ01000004">
    <property type="protein sequence ID" value="MYL50267.1"/>
    <property type="molecule type" value="Genomic_DNA"/>
</dbReference>
<gene>
    <name evidence="1" type="ORF">GLV98_12285</name>
</gene>
<protein>
    <recommendedName>
        <fullName evidence="3">PIN domain-containing protein</fullName>
    </recommendedName>
</protein>
<evidence type="ECO:0000313" key="2">
    <source>
        <dbReference type="Proteomes" id="UP000447393"/>
    </source>
</evidence>
<accession>A0A845E3B8</accession>
<comment type="caution">
    <text evidence="1">The sequence shown here is derived from an EMBL/GenBank/DDBJ whole genome shotgun (WGS) entry which is preliminary data.</text>
</comment>
<organism evidence="1 2">
    <name type="scientific">Halobacillus litoralis</name>
    <dbReference type="NCBI Taxonomy" id="45668"/>
    <lineage>
        <taxon>Bacteria</taxon>
        <taxon>Bacillati</taxon>
        <taxon>Bacillota</taxon>
        <taxon>Bacilli</taxon>
        <taxon>Bacillales</taxon>
        <taxon>Bacillaceae</taxon>
        <taxon>Halobacillus</taxon>
    </lineage>
</organism>
<dbReference type="CDD" id="cd09874">
    <property type="entry name" value="PIN_MT3492-like"/>
    <property type="match status" value="1"/>
</dbReference>
<dbReference type="Gene3D" id="3.40.50.1010">
    <property type="entry name" value="5'-nuclease"/>
    <property type="match status" value="1"/>
</dbReference>